<organism evidence="1">
    <name type="scientific">Rhizophora mucronata</name>
    <name type="common">Asiatic mangrove</name>
    <dbReference type="NCBI Taxonomy" id="61149"/>
    <lineage>
        <taxon>Eukaryota</taxon>
        <taxon>Viridiplantae</taxon>
        <taxon>Streptophyta</taxon>
        <taxon>Embryophyta</taxon>
        <taxon>Tracheophyta</taxon>
        <taxon>Spermatophyta</taxon>
        <taxon>Magnoliopsida</taxon>
        <taxon>eudicotyledons</taxon>
        <taxon>Gunneridae</taxon>
        <taxon>Pentapetalae</taxon>
        <taxon>rosids</taxon>
        <taxon>fabids</taxon>
        <taxon>Malpighiales</taxon>
        <taxon>Rhizophoraceae</taxon>
        <taxon>Rhizophora</taxon>
    </lineage>
</organism>
<protein>
    <submittedName>
        <fullName evidence="1">Uncharacterized protein</fullName>
    </submittedName>
</protein>
<sequence length="35" mass="3990">MRVLSCLLGRASAESFFSRELFTLHLVFQHCVFGS</sequence>
<dbReference type="EMBL" id="GGEC01089121">
    <property type="protein sequence ID" value="MBX69605.1"/>
    <property type="molecule type" value="Transcribed_RNA"/>
</dbReference>
<reference evidence="1" key="1">
    <citation type="submission" date="2018-02" db="EMBL/GenBank/DDBJ databases">
        <title>Rhizophora mucronata_Transcriptome.</title>
        <authorList>
            <person name="Meera S.P."/>
            <person name="Sreeshan A."/>
            <person name="Augustine A."/>
        </authorList>
    </citation>
    <scope>NUCLEOTIDE SEQUENCE</scope>
    <source>
        <tissue evidence="1">Leaf</tissue>
    </source>
</reference>
<name>A0A2P2QRQ3_RHIMU</name>
<dbReference type="AlphaFoldDB" id="A0A2P2QRQ3"/>
<accession>A0A2P2QRQ3</accession>
<evidence type="ECO:0000313" key="1">
    <source>
        <dbReference type="EMBL" id="MBX69605.1"/>
    </source>
</evidence>
<proteinExistence type="predicted"/>